<dbReference type="EMBL" id="CBTN010000172">
    <property type="protein sequence ID" value="CDH61310.1"/>
    <property type="molecule type" value="Genomic_DNA"/>
</dbReference>
<name>A0A068SH08_9FUNG</name>
<accession>A0A068SH08</accession>
<dbReference type="VEuPathDB" id="FungiDB:LCOR_12088.1"/>
<dbReference type="AlphaFoldDB" id="A0A068SH08"/>
<proteinExistence type="predicted"/>
<sequence>MDNGFTIPHAYRSGTDLLSKSVLKDQRVINLLARSVVDAPNDTYIAGQSDFMDGTACDVLYIPRSAASTLPPIVFEIQRVVDDKFMLRAVRYATIVGQVHHRIPIIVVLCVESVVNTVFNKFNAPCDYPFAKEAHCDFWAQRCILLSEATLRGHIAEDMHPLAALGHFISSESPSTLTIEYGSSNETIRLFYKVAQENLEVICGQQNGLRQGLQHLCQNLESQLQKVKQSIMDGATTKALKYTEDGFEYLTRQKRKYSETRETTPIEDSPPLKHLTKKDSTSDAHDELLQYTENFRNQRTGRMDWIGCYNQAIRDNFTMITAYKDAETLRVVCDKYRKKASGRK</sequence>
<evidence type="ECO:0000313" key="2">
    <source>
        <dbReference type="EMBL" id="CDH61310.1"/>
    </source>
</evidence>
<comment type="caution">
    <text evidence="2">The sequence shown here is derived from an EMBL/GenBank/DDBJ whole genome shotgun (WGS) entry which is preliminary data.</text>
</comment>
<dbReference type="Proteomes" id="UP000027586">
    <property type="component" value="Unassembled WGS sequence"/>
</dbReference>
<organism evidence="2 3">
    <name type="scientific">Lichtheimia corymbifera JMRC:FSU:9682</name>
    <dbReference type="NCBI Taxonomy" id="1263082"/>
    <lineage>
        <taxon>Eukaryota</taxon>
        <taxon>Fungi</taxon>
        <taxon>Fungi incertae sedis</taxon>
        <taxon>Mucoromycota</taxon>
        <taxon>Mucoromycotina</taxon>
        <taxon>Mucoromycetes</taxon>
        <taxon>Mucorales</taxon>
        <taxon>Lichtheimiaceae</taxon>
        <taxon>Lichtheimia</taxon>
    </lineage>
</organism>
<keyword evidence="3" id="KW-1185">Reference proteome</keyword>
<dbReference type="OrthoDB" id="2263259at2759"/>
<protein>
    <submittedName>
        <fullName evidence="2">Uncharacterized protein</fullName>
    </submittedName>
</protein>
<feature type="region of interest" description="Disordered" evidence="1">
    <location>
        <begin position="258"/>
        <end position="283"/>
    </location>
</feature>
<evidence type="ECO:0000256" key="1">
    <source>
        <dbReference type="SAM" id="MobiDB-lite"/>
    </source>
</evidence>
<reference evidence="2" key="1">
    <citation type="submission" date="2013-08" db="EMBL/GenBank/DDBJ databases">
        <title>Gene expansion shapes genome architecture in the human pathogen Lichtheimia corymbifera: an evolutionary genomics analysis in the ancient terrestrial Mucorales (Mucoromycotina).</title>
        <authorList>
            <person name="Schwartze V.U."/>
            <person name="Winter S."/>
            <person name="Shelest E."/>
            <person name="Marcet-Houben M."/>
            <person name="Horn F."/>
            <person name="Wehner S."/>
            <person name="Hoffmann K."/>
            <person name="Riege K."/>
            <person name="Sammeth M."/>
            <person name="Nowrousian M."/>
            <person name="Valiante V."/>
            <person name="Linde J."/>
            <person name="Jacobsen I.D."/>
            <person name="Marz M."/>
            <person name="Brakhage A.A."/>
            <person name="Gabaldon T."/>
            <person name="Bocker S."/>
            <person name="Voigt K."/>
        </authorList>
    </citation>
    <scope>NUCLEOTIDE SEQUENCE [LARGE SCALE GENOMIC DNA]</scope>
    <source>
        <strain evidence="2">FSU 9682</strain>
    </source>
</reference>
<gene>
    <name evidence="2" type="ORF">LCOR_12088.1</name>
</gene>
<evidence type="ECO:0000313" key="3">
    <source>
        <dbReference type="Proteomes" id="UP000027586"/>
    </source>
</evidence>